<feature type="coiled-coil region" evidence="1">
    <location>
        <begin position="63"/>
        <end position="129"/>
    </location>
</feature>
<sequence>MLSQERVELEDGRVLVQLLIDDPEVVDWVSKVGGSGDERIDAIKRALKVGVTAMTSALVGSTSLTLQQTLERWRAEVERALSESRERITQTITEHFGQQVAQPVRDQIEQATRNAEERIREHIDRLERRIDPNDPRSWLGIVQETVNAIKQEFDPERENSYLWKVRRTLSEFYGRDGEAAQCIKETIRQTLEPVQSMVEQIRGDILRIMERLGGMTPERGRAFEVTALSDLLHRATSVTGDACDHVGRDGRAGDWLITVYYGSVLNRQQIGKIVIEAKDTNRNRSQVDDDLNRAMTQRNADVGILIFARPDQNPYELPFAVLDENCSKLVCVWDEQGLNFNFAYQLARLQILENYLRSAAQVDWASLRRQIHEIINEAEQMDDIANKARLAKERAQEAENLSREIKRSLIQRLQALEREISRQVQ</sequence>
<feature type="coiled-coil region" evidence="1">
    <location>
        <begin position="378"/>
        <end position="408"/>
    </location>
</feature>
<dbReference type="SUPFAM" id="SSF58113">
    <property type="entry name" value="Apolipoprotein A-I"/>
    <property type="match status" value="1"/>
</dbReference>
<keyword evidence="3" id="KW-1185">Reference proteome</keyword>
<keyword evidence="1" id="KW-0175">Coiled coil</keyword>
<evidence type="ECO:0000313" key="2">
    <source>
        <dbReference type="EMBL" id="MCS3918695.1"/>
    </source>
</evidence>
<accession>A0ABT2EL75</accession>
<evidence type="ECO:0000313" key="3">
    <source>
        <dbReference type="Proteomes" id="UP001204798"/>
    </source>
</evidence>
<gene>
    <name evidence="2" type="ORF">M2350_001095</name>
</gene>
<name>A0ABT2EL75_9BACT</name>
<dbReference type="EMBL" id="JANUCP010000002">
    <property type="protein sequence ID" value="MCS3918695.1"/>
    <property type="molecule type" value="Genomic_DNA"/>
</dbReference>
<organism evidence="2 3">
    <name type="scientific">Candidatus Fervidibacter sacchari</name>
    <dbReference type="NCBI Taxonomy" id="1448929"/>
    <lineage>
        <taxon>Bacteria</taxon>
        <taxon>Candidatus Fervidibacterota</taxon>
        <taxon>Candidatus Fervidibacter</taxon>
    </lineage>
</organism>
<proteinExistence type="predicted"/>
<dbReference type="Proteomes" id="UP001204798">
    <property type="component" value="Unassembled WGS sequence"/>
</dbReference>
<protein>
    <submittedName>
        <fullName evidence="2">ElaB/YqjD/DUF883 family membrane-anchored ribosome-binding protein</fullName>
    </submittedName>
</protein>
<dbReference type="RefSeq" id="WP_259094716.1">
    <property type="nucleotide sequence ID" value="NZ_CP130454.1"/>
</dbReference>
<evidence type="ECO:0000256" key="1">
    <source>
        <dbReference type="SAM" id="Coils"/>
    </source>
</evidence>
<reference evidence="2 3" key="1">
    <citation type="submission" date="2022-08" db="EMBL/GenBank/DDBJ databases">
        <title>Bacterial and archaeal communities from various locations to study Microbial Dark Matter (Phase II).</title>
        <authorList>
            <person name="Stepanauskas R."/>
        </authorList>
    </citation>
    <scope>NUCLEOTIDE SEQUENCE [LARGE SCALE GENOMIC DNA]</scope>
    <source>
        <strain evidence="2 3">PD1</strain>
    </source>
</reference>
<comment type="caution">
    <text evidence="2">The sequence shown here is derived from an EMBL/GenBank/DDBJ whole genome shotgun (WGS) entry which is preliminary data.</text>
</comment>